<dbReference type="OrthoDB" id="359441at2"/>
<dbReference type="AlphaFoldDB" id="A0A2K2FG83"/>
<evidence type="ECO:0000313" key="7">
    <source>
        <dbReference type="EMBL" id="PNT99785.1"/>
    </source>
</evidence>
<evidence type="ECO:0000256" key="1">
    <source>
        <dbReference type="ARBA" id="ARBA00004141"/>
    </source>
</evidence>
<evidence type="ECO:0000313" key="8">
    <source>
        <dbReference type="Proteomes" id="UP000236151"/>
    </source>
</evidence>
<proteinExistence type="predicted"/>
<feature type="transmembrane region" description="Helical" evidence="5">
    <location>
        <begin position="98"/>
        <end position="124"/>
    </location>
</feature>
<organism evidence="7 8">
    <name type="scientific">Clostridium thermosuccinogenes</name>
    <dbReference type="NCBI Taxonomy" id="84032"/>
    <lineage>
        <taxon>Bacteria</taxon>
        <taxon>Bacillati</taxon>
        <taxon>Bacillota</taxon>
        <taxon>Clostridia</taxon>
        <taxon>Eubacteriales</taxon>
        <taxon>Clostridiaceae</taxon>
        <taxon>Clostridium</taxon>
    </lineage>
</organism>
<evidence type="ECO:0000256" key="4">
    <source>
        <dbReference type="ARBA" id="ARBA00023136"/>
    </source>
</evidence>
<gene>
    <name evidence="7" type="ORF">CDQ84_08030</name>
</gene>
<keyword evidence="2 5" id="KW-0812">Transmembrane</keyword>
<accession>A0A2K2FG83</accession>
<comment type="subcellular location">
    <subcellularLocation>
        <location evidence="1">Membrane</location>
        <topology evidence="1">Multi-pass membrane protein</topology>
    </subcellularLocation>
</comment>
<evidence type="ECO:0000256" key="2">
    <source>
        <dbReference type="ARBA" id="ARBA00022692"/>
    </source>
</evidence>
<dbReference type="KEGG" id="cthd:CDO33_08325"/>
<dbReference type="GO" id="GO:0016020">
    <property type="term" value="C:membrane"/>
    <property type="evidence" value="ECO:0007669"/>
    <property type="project" value="UniProtKB-SubCell"/>
</dbReference>
<name>A0A2K2FG83_9CLOT</name>
<feature type="domain" description="Yip1" evidence="6">
    <location>
        <begin position="10"/>
        <end position="179"/>
    </location>
</feature>
<comment type="caution">
    <text evidence="7">The sequence shown here is derived from an EMBL/GenBank/DDBJ whole genome shotgun (WGS) entry which is preliminary data.</text>
</comment>
<evidence type="ECO:0000259" key="6">
    <source>
        <dbReference type="Pfam" id="PF04893"/>
    </source>
</evidence>
<dbReference type="RefSeq" id="WP_103081218.1">
    <property type="nucleotide sequence ID" value="NZ_CP021850.1"/>
</dbReference>
<dbReference type="Proteomes" id="UP000236151">
    <property type="component" value="Unassembled WGS sequence"/>
</dbReference>
<keyword evidence="8" id="KW-1185">Reference proteome</keyword>
<keyword evidence="3 5" id="KW-1133">Transmembrane helix</keyword>
<evidence type="ECO:0000256" key="3">
    <source>
        <dbReference type="ARBA" id="ARBA00022989"/>
    </source>
</evidence>
<dbReference type="Pfam" id="PF04893">
    <property type="entry name" value="Yip1"/>
    <property type="match status" value="1"/>
</dbReference>
<feature type="transmembrane region" description="Helical" evidence="5">
    <location>
        <begin position="164"/>
        <end position="185"/>
    </location>
</feature>
<reference evidence="7 8" key="1">
    <citation type="submission" date="2017-06" db="EMBL/GenBank/DDBJ databases">
        <title>Investigating the central metabolism of Clostridium thermosuccinogenes.</title>
        <authorList>
            <person name="Koendjbiharie J.G."/>
            <person name="van Kranenburg R."/>
        </authorList>
    </citation>
    <scope>NUCLEOTIDE SEQUENCE [LARGE SCALE GENOMIC DNA]</scope>
    <source>
        <strain evidence="7 8">DSM 5806</strain>
    </source>
</reference>
<feature type="transmembrane region" description="Helical" evidence="5">
    <location>
        <begin position="65"/>
        <end position="86"/>
    </location>
</feature>
<feature type="transmembrane region" description="Helical" evidence="5">
    <location>
        <begin position="29"/>
        <end position="45"/>
    </location>
</feature>
<sequence>MYMVKYLGYVIFHPFDGFYVVKTYKKGKYAVAAALLVLYGLIQIAEYQYTGFIINYNPVHRLNSIRIFSLALLPFLLFIISNWSITAIFDGSGKIGDIFVVTCFSLLPKIVFDFVGIVLSNAVIYEEVPILTALTSIGTLWFCFLVFSGLCVTHEYTALTNIKMLIATFIAAIIILFLAMMYLTLMGRILNFVLSIFNELTKRW</sequence>
<feature type="transmembrane region" description="Helical" evidence="5">
    <location>
        <begin position="130"/>
        <end position="152"/>
    </location>
</feature>
<keyword evidence="4 5" id="KW-0472">Membrane</keyword>
<protein>
    <recommendedName>
        <fullName evidence="6">Yip1 domain-containing protein</fullName>
    </recommendedName>
</protein>
<evidence type="ECO:0000256" key="5">
    <source>
        <dbReference type="SAM" id="Phobius"/>
    </source>
</evidence>
<dbReference type="EMBL" id="NIOJ01000016">
    <property type="protein sequence ID" value="PNT99785.1"/>
    <property type="molecule type" value="Genomic_DNA"/>
</dbReference>
<dbReference type="InterPro" id="IPR006977">
    <property type="entry name" value="Yip1_dom"/>
</dbReference>